<reference evidence="2" key="1">
    <citation type="submission" date="2016-01" db="EMBL/GenBank/DDBJ databases">
        <authorList>
            <person name="Mitreva M."/>
            <person name="Pepin K.H."/>
            <person name="Mihindukulasuriya K.A."/>
            <person name="Fulton R."/>
            <person name="Fronick C."/>
            <person name="O'Laughlin M."/>
            <person name="Miner T."/>
            <person name="Herter B."/>
            <person name="Rosa B.A."/>
            <person name="Cordes M."/>
            <person name="Tomlinson C."/>
            <person name="Wollam A."/>
            <person name="Palsikar V.B."/>
            <person name="Mardis E.R."/>
            <person name="Wilson R.K."/>
        </authorList>
    </citation>
    <scope>NUCLEOTIDE SEQUENCE [LARGE SCALE GENOMIC DNA]</scope>
    <source>
        <strain evidence="2">KA00274</strain>
    </source>
</reference>
<dbReference type="AlphaFoldDB" id="A0A133YH43"/>
<proteinExistence type="predicted"/>
<keyword evidence="2" id="KW-1185">Reference proteome</keyword>
<evidence type="ECO:0000313" key="2">
    <source>
        <dbReference type="Proteomes" id="UP000070080"/>
    </source>
</evidence>
<dbReference type="Proteomes" id="UP000070080">
    <property type="component" value="Unassembled WGS sequence"/>
</dbReference>
<comment type="caution">
    <text evidence="1">The sequence shown here is derived from an EMBL/GenBank/DDBJ whole genome shotgun (WGS) entry which is preliminary data.</text>
</comment>
<gene>
    <name evidence="1" type="ORF">HMPREF1872_00190</name>
</gene>
<name>A0A133YH43_9FIRM</name>
<evidence type="ECO:0000313" key="1">
    <source>
        <dbReference type="EMBL" id="KXB42514.1"/>
    </source>
</evidence>
<protein>
    <submittedName>
        <fullName evidence="1">Uncharacterized protein</fullName>
    </submittedName>
</protein>
<sequence length="399" mass="45824">MQLSVNAQAFKPAYQACLILQTAEANCLEELLESFVTPEVLANKLANYNFNYVLAELLKRLDEKEQIALLAYANFAFWPRQYSYLVIKQPLLLKCLLANTWQMPIEEYVSKVAEFDDLISDARPIKLEHNLSQLSATFKPETNVAELTDLVMQVKNDDIEALDLLNLPLITLEAQANYNCLRLLQSLYNITSTYLADDKFWPTFVNRASMAQVWQIVIEQVPVLLRLLPQIDAMSDEMSSLLVSFTKHSANAYLPILIELGQAFLTELNKVNQPNILATDAKLLVQFNLLFAADQALFGAKKAALQTFYQQNLQAKPDAELIVKFRQLFVQIFDTVLARNSGNIYLTEFLLEANDLELAKRLQRYIAERYSQEELLKLRDGQKEWLRALAYYNLQFKQK</sequence>
<accession>A0A133YH43</accession>
<organism evidence="1 2">
    <name type="scientific">Amygdalobacter nucleatus</name>
    <dbReference type="NCBI Taxonomy" id="3029274"/>
    <lineage>
        <taxon>Bacteria</taxon>
        <taxon>Bacillati</taxon>
        <taxon>Bacillota</taxon>
        <taxon>Clostridia</taxon>
        <taxon>Eubacteriales</taxon>
        <taxon>Oscillospiraceae</taxon>
        <taxon>Amygdalobacter</taxon>
    </lineage>
</organism>
<dbReference type="STRING" id="1497955.HMPREF1872_00190"/>
<dbReference type="EMBL" id="LSCV01000002">
    <property type="protein sequence ID" value="KXB42514.1"/>
    <property type="molecule type" value="Genomic_DNA"/>
</dbReference>
<dbReference type="RefSeq" id="WP_066712581.1">
    <property type="nucleotide sequence ID" value="NZ_JARFNM010000001.1"/>
</dbReference>